<dbReference type="RefSeq" id="XP_028533948.1">
    <property type="nucleotide sequence ID" value="XM_028677573.1"/>
</dbReference>
<gene>
    <name evidence="2" type="primary">GPI1</name>
    <name evidence="2" type="ORF">PRELSG_1129500</name>
</gene>
<feature type="transmembrane region" description="Helical" evidence="1">
    <location>
        <begin position="326"/>
        <end position="345"/>
    </location>
</feature>
<proteinExistence type="predicted"/>
<protein>
    <submittedName>
        <fullName evidence="2">Phosphatidylinositol N-acetylglucosaminyltransferase subunit GPI1, putative</fullName>
        <ecNumber evidence="2">2.4.1.198</ecNumber>
    </submittedName>
</protein>
<sequence>MINMEKWESQNKCLNIFFPLNVEISNKQLYYLYGISNENTFVVIHVSYKYIDKFKIKKNDKNKDDWKYFRIIGEINLVKNLEELQNSKITKCVDNSINNYLLLSYYKNKPIFIKKLRNEENKNALFMLYNTNKYIYNLSLDHVNNLVSEAFSRGEIFIKENKNLEAQRKNKKNLNLYKEEKKNCEEYIYDKINEINRLNVDNEIINENYDNDNIKKNKEVNEKDNKKKKCKNIQDKKISNYCKDFNKEEKCSDKLDSGCNLECNLKSEEELISFNFVEDKIMKSLDLKQIISFINKKCIYANSIENYNSANNSNRRDFFLKKEKKYIISFVFYILIFFIYFISLINRSLYYIIYKPNFFNKFISPKRKINTFHLLKEKLLFHSEWYYIIDNLIRNKKNPSEYHKYKQILLIRFFNLITDMLLGVTIYFLLTFNIINFYFFCDKLKIFYDSRTLTSILGTLLQNPLGLKLNNNFTSFIGSVIVSILDKWDYLRITISIKKRYIVEFFRYSSLLGLSFFLSLLIDYLRFITAHVSLIFFFLKKMCTSFNSNIYSLYLLFNGKKWNILKLRVDTNYYTNEEVIFGTILFTMLIFLYPTTFVLVVVFGIIYFIINRIIYSLFLLKEIILYSPFYIFFVTSNFNKYISTGIKFTKFENLEYEELKNFPKSYYLLLENNKFLFCDKIKLLINIFFNSDKYK</sequence>
<dbReference type="InterPro" id="IPR007720">
    <property type="entry name" value="PigQ/GPI1"/>
</dbReference>
<dbReference type="GO" id="GO:0005783">
    <property type="term" value="C:endoplasmic reticulum"/>
    <property type="evidence" value="ECO:0007669"/>
    <property type="project" value="TreeGrafter"/>
</dbReference>
<dbReference type="Proteomes" id="UP000220158">
    <property type="component" value="Chromosome 11"/>
</dbReference>
<keyword evidence="1" id="KW-0812">Transmembrane</keyword>
<dbReference type="VEuPathDB" id="PlasmoDB:PRELSG_1129500"/>
<dbReference type="OMA" id="CLNIFFP"/>
<dbReference type="GO" id="GO:0006506">
    <property type="term" value="P:GPI anchor biosynthetic process"/>
    <property type="evidence" value="ECO:0007669"/>
    <property type="project" value="InterPro"/>
</dbReference>
<keyword evidence="2" id="KW-0328">Glycosyltransferase</keyword>
<feature type="transmembrane region" description="Helical" evidence="1">
    <location>
        <begin position="613"/>
        <end position="633"/>
    </location>
</feature>
<feature type="transmembrane region" description="Helical" evidence="1">
    <location>
        <begin position="420"/>
        <end position="441"/>
    </location>
</feature>
<evidence type="ECO:0000313" key="3">
    <source>
        <dbReference type="Proteomes" id="UP000220158"/>
    </source>
</evidence>
<evidence type="ECO:0000313" key="2">
    <source>
        <dbReference type="EMBL" id="CRH00947.1"/>
    </source>
</evidence>
<dbReference type="PANTHER" id="PTHR21329:SF3">
    <property type="entry name" value="PHOSPHATIDYLINOSITOL N-ACETYLGLUCOSAMINYLTRANSFERASE SUBUNIT Q"/>
    <property type="match status" value="1"/>
</dbReference>
<dbReference type="Pfam" id="PF05024">
    <property type="entry name" value="Gpi1"/>
    <property type="match status" value="1"/>
</dbReference>
<dbReference type="GO" id="GO:0016020">
    <property type="term" value="C:membrane"/>
    <property type="evidence" value="ECO:0007669"/>
    <property type="project" value="InterPro"/>
</dbReference>
<feature type="transmembrane region" description="Helical" evidence="1">
    <location>
        <begin position="505"/>
        <end position="522"/>
    </location>
</feature>
<dbReference type="PANTHER" id="PTHR21329">
    <property type="entry name" value="PHOSPHATIDYLINOSITOL N-ACETYLGLUCOSAMINYLTRANSFERASE SUBUNIT Q-RELATED"/>
    <property type="match status" value="1"/>
</dbReference>
<keyword evidence="2" id="KW-0808">Transferase</keyword>
<dbReference type="AlphaFoldDB" id="A0A1J1H7Q4"/>
<dbReference type="GeneID" id="39737074"/>
<organism evidence="2 3">
    <name type="scientific">Plasmodium relictum</name>
    <dbReference type="NCBI Taxonomy" id="85471"/>
    <lineage>
        <taxon>Eukaryota</taxon>
        <taxon>Sar</taxon>
        <taxon>Alveolata</taxon>
        <taxon>Apicomplexa</taxon>
        <taxon>Aconoidasida</taxon>
        <taxon>Haemosporida</taxon>
        <taxon>Plasmodiidae</taxon>
        <taxon>Plasmodium</taxon>
        <taxon>Plasmodium (Haemamoeba)</taxon>
    </lineage>
</organism>
<reference evidence="2 3" key="1">
    <citation type="submission" date="2015-04" db="EMBL/GenBank/DDBJ databases">
        <authorList>
            <consortium name="Pathogen Informatics"/>
        </authorList>
    </citation>
    <scope>NUCLEOTIDE SEQUENCE [LARGE SCALE GENOMIC DNA]</scope>
    <source>
        <strain evidence="2 3">SGS1</strain>
    </source>
</reference>
<evidence type="ECO:0000256" key="1">
    <source>
        <dbReference type="SAM" id="Phobius"/>
    </source>
</evidence>
<dbReference type="EC" id="2.4.1.198" evidence="2"/>
<feature type="transmembrane region" description="Helical" evidence="1">
    <location>
        <begin position="578"/>
        <end position="607"/>
    </location>
</feature>
<accession>A0A1J1H7Q4</accession>
<dbReference type="OrthoDB" id="70250at2759"/>
<keyword evidence="1" id="KW-1133">Transmembrane helix</keyword>
<keyword evidence="3" id="KW-1185">Reference proteome</keyword>
<dbReference type="KEGG" id="prel:PRELSG_1129500"/>
<keyword evidence="1" id="KW-0472">Membrane</keyword>
<dbReference type="GO" id="GO:0017176">
    <property type="term" value="F:phosphatidylinositol N-acetylglucosaminyltransferase activity"/>
    <property type="evidence" value="ECO:0007669"/>
    <property type="project" value="UniProtKB-EC"/>
</dbReference>
<dbReference type="EMBL" id="LN835306">
    <property type="protein sequence ID" value="CRH00947.1"/>
    <property type="molecule type" value="Genomic_DNA"/>
</dbReference>
<name>A0A1J1H7Q4_PLARL</name>